<organism evidence="2 3">
    <name type="scientific">Texcoconibacillus texcoconensis</name>
    <dbReference type="NCBI Taxonomy" id="1095777"/>
    <lineage>
        <taxon>Bacteria</taxon>
        <taxon>Bacillati</taxon>
        <taxon>Bacillota</taxon>
        <taxon>Bacilli</taxon>
        <taxon>Bacillales</taxon>
        <taxon>Bacillaceae</taxon>
        <taxon>Texcoconibacillus</taxon>
    </lineage>
</organism>
<evidence type="ECO:0000313" key="3">
    <source>
        <dbReference type="Proteomes" id="UP000551878"/>
    </source>
</evidence>
<name>A0A840QTI7_9BACI</name>
<sequence>MVFRIFFLLLGFGFSVSGGISLVAYLNLLTAGYSIIDYFMFITVRIETIFFIIGIFLIWTSIYFPFRQKK</sequence>
<reference evidence="2 3" key="1">
    <citation type="submission" date="2020-08" db="EMBL/GenBank/DDBJ databases">
        <title>Genomic Encyclopedia of Type Strains, Phase IV (KMG-IV): sequencing the most valuable type-strain genomes for metagenomic binning, comparative biology and taxonomic classification.</title>
        <authorList>
            <person name="Goeker M."/>
        </authorList>
    </citation>
    <scope>NUCLEOTIDE SEQUENCE [LARGE SCALE GENOMIC DNA]</scope>
    <source>
        <strain evidence="2 3">DSM 24696</strain>
    </source>
</reference>
<dbReference type="AlphaFoldDB" id="A0A840QTI7"/>
<dbReference type="InterPro" id="IPR058887">
    <property type="entry name" value="YuzI-like"/>
</dbReference>
<gene>
    <name evidence="2" type="ORF">HNQ41_003055</name>
</gene>
<proteinExistence type="predicted"/>
<keyword evidence="1" id="KW-0472">Membrane</keyword>
<accession>A0A840QTI7</accession>
<dbReference type="Proteomes" id="UP000551878">
    <property type="component" value="Unassembled WGS sequence"/>
</dbReference>
<feature type="transmembrane region" description="Helical" evidence="1">
    <location>
        <begin position="38"/>
        <end position="64"/>
    </location>
</feature>
<keyword evidence="1" id="KW-1133">Transmembrane helix</keyword>
<dbReference type="EMBL" id="JACHHB010000017">
    <property type="protein sequence ID" value="MBB5174832.1"/>
    <property type="molecule type" value="Genomic_DNA"/>
</dbReference>
<dbReference type="Pfam" id="PF26135">
    <property type="entry name" value="YuzI"/>
    <property type="match status" value="1"/>
</dbReference>
<feature type="transmembrane region" description="Helical" evidence="1">
    <location>
        <begin position="7"/>
        <end position="26"/>
    </location>
</feature>
<keyword evidence="3" id="KW-1185">Reference proteome</keyword>
<evidence type="ECO:0000313" key="2">
    <source>
        <dbReference type="EMBL" id="MBB5174832.1"/>
    </source>
</evidence>
<keyword evidence="1" id="KW-0812">Transmembrane</keyword>
<comment type="caution">
    <text evidence="2">The sequence shown here is derived from an EMBL/GenBank/DDBJ whole genome shotgun (WGS) entry which is preliminary data.</text>
</comment>
<protein>
    <submittedName>
        <fullName evidence="2">Uncharacterized protein</fullName>
    </submittedName>
</protein>
<evidence type="ECO:0000256" key="1">
    <source>
        <dbReference type="SAM" id="Phobius"/>
    </source>
</evidence>